<dbReference type="Gene3D" id="3.30.160.60">
    <property type="entry name" value="Classic Zinc Finger"/>
    <property type="match status" value="1"/>
</dbReference>
<dbReference type="SUPFAM" id="SSF57667">
    <property type="entry name" value="beta-beta-alpha zinc fingers"/>
    <property type="match status" value="1"/>
</dbReference>
<dbReference type="AlphaFoldDB" id="M2RTX7"/>
<name>M2RTX7_COCSN</name>
<keyword evidence="1" id="KW-0862">Zinc</keyword>
<protein>
    <recommendedName>
        <fullName evidence="3">C2H2-type domain-containing protein</fullName>
    </recommendedName>
</protein>
<dbReference type="OrthoDB" id="3690638at2759"/>
<keyword evidence="1" id="KW-0863">Zinc-finger</keyword>
<dbReference type="EMBL" id="KB445637">
    <property type="protein sequence ID" value="EMD70054.1"/>
    <property type="molecule type" value="Genomic_DNA"/>
</dbReference>
<keyword evidence="1" id="KW-0479">Metal-binding</keyword>
<gene>
    <name evidence="4" type="ORF">COCSADRAFT_22208</name>
</gene>
<dbReference type="PROSITE" id="PS50157">
    <property type="entry name" value="ZINC_FINGER_C2H2_2"/>
    <property type="match status" value="1"/>
</dbReference>
<evidence type="ECO:0000313" key="4">
    <source>
        <dbReference type="EMBL" id="EMD70054.1"/>
    </source>
</evidence>
<feature type="compositionally biased region" description="Polar residues" evidence="2">
    <location>
        <begin position="133"/>
        <end position="157"/>
    </location>
</feature>
<reference evidence="4 5" key="1">
    <citation type="journal article" date="2012" name="PLoS Pathog.">
        <title>Diverse lifestyles and strategies of plant pathogenesis encoded in the genomes of eighteen Dothideomycetes fungi.</title>
        <authorList>
            <person name="Ohm R.A."/>
            <person name="Feau N."/>
            <person name="Henrissat B."/>
            <person name="Schoch C.L."/>
            <person name="Horwitz B.A."/>
            <person name="Barry K.W."/>
            <person name="Condon B.J."/>
            <person name="Copeland A.C."/>
            <person name="Dhillon B."/>
            <person name="Glaser F."/>
            <person name="Hesse C.N."/>
            <person name="Kosti I."/>
            <person name="LaButti K."/>
            <person name="Lindquist E.A."/>
            <person name="Lucas S."/>
            <person name="Salamov A.A."/>
            <person name="Bradshaw R.E."/>
            <person name="Ciuffetti L."/>
            <person name="Hamelin R.C."/>
            <person name="Kema G.H.J."/>
            <person name="Lawrence C."/>
            <person name="Scott J.A."/>
            <person name="Spatafora J.W."/>
            <person name="Turgeon B.G."/>
            <person name="de Wit P.J.G.M."/>
            <person name="Zhong S."/>
            <person name="Goodwin S.B."/>
            <person name="Grigoriev I.V."/>
        </authorList>
    </citation>
    <scope>NUCLEOTIDE SEQUENCE [LARGE SCALE GENOMIC DNA]</scope>
    <source>
        <strain evidence="5">ND90Pr / ATCC 201652</strain>
    </source>
</reference>
<dbReference type="HOGENOM" id="CLU_857870_0_0_1"/>
<dbReference type="KEGG" id="bsc:COCSADRAFT_22208"/>
<feature type="domain" description="C2H2-type" evidence="3">
    <location>
        <begin position="216"/>
        <end position="243"/>
    </location>
</feature>
<keyword evidence="5" id="KW-1185">Reference proteome</keyword>
<dbReference type="InterPro" id="IPR036236">
    <property type="entry name" value="Znf_C2H2_sf"/>
</dbReference>
<evidence type="ECO:0000259" key="3">
    <source>
        <dbReference type="PROSITE" id="PS50157"/>
    </source>
</evidence>
<dbReference type="GO" id="GO:0008270">
    <property type="term" value="F:zinc ion binding"/>
    <property type="evidence" value="ECO:0007669"/>
    <property type="project" value="UniProtKB-KW"/>
</dbReference>
<reference evidence="5" key="2">
    <citation type="journal article" date="2013" name="PLoS Genet.">
        <title>Comparative genome structure, secondary metabolite, and effector coding capacity across Cochliobolus pathogens.</title>
        <authorList>
            <person name="Condon B.J."/>
            <person name="Leng Y."/>
            <person name="Wu D."/>
            <person name="Bushley K.E."/>
            <person name="Ohm R.A."/>
            <person name="Otillar R."/>
            <person name="Martin J."/>
            <person name="Schackwitz W."/>
            <person name="Grimwood J."/>
            <person name="MohdZainudin N."/>
            <person name="Xue C."/>
            <person name="Wang R."/>
            <person name="Manning V.A."/>
            <person name="Dhillon B."/>
            <person name="Tu Z.J."/>
            <person name="Steffenson B.J."/>
            <person name="Salamov A."/>
            <person name="Sun H."/>
            <person name="Lowry S."/>
            <person name="LaButti K."/>
            <person name="Han J."/>
            <person name="Copeland A."/>
            <person name="Lindquist E."/>
            <person name="Barry K."/>
            <person name="Schmutz J."/>
            <person name="Baker S.E."/>
            <person name="Ciuffetti L.M."/>
            <person name="Grigoriev I.V."/>
            <person name="Zhong S."/>
            <person name="Turgeon B.G."/>
        </authorList>
    </citation>
    <scope>NUCLEOTIDE SEQUENCE [LARGE SCALE GENOMIC DNA]</scope>
    <source>
        <strain evidence="5">ND90Pr / ATCC 201652</strain>
    </source>
</reference>
<feature type="region of interest" description="Disordered" evidence="2">
    <location>
        <begin position="133"/>
        <end position="168"/>
    </location>
</feature>
<dbReference type="Proteomes" id="UP000016934">
    <property type="component" value="Unassembled WGS sequence"/>
</dbReference>
<dbReference type="RefSeq" id="XP_007694094.1">
    <property type="nucleotide sequence ID" value="XM_007695904.1"/>
</dbReference>
<dbReference type="GeneID" id="19134606"/>
<sequence length="327" mass="35904">MSRKWLDGAKQDPDLFLASEAFQFSPDEPLYDSVSLVDGQILDYSEHNNECSQSDALERTNYLGNAIYGGYKSVNTTQPLGTLDESVHQRTSGSRYSNTSGCIDPSLLTQHVHEPCYYSRSWLDQSTKQTLAENSQSQLYPNPTPSNVQQPLLTPATNKKAPDIPKDTSIEAYPSPSSLPSLGQLTPQIASPPDTTQIGLNIPDGKVAIEPAGMSFVCKTCTKSFLSRLRYDQHVNRHSCKAPSRCEQCGQPIKHPKDLRRHLGSNNALPSCPALKSVSPRASNFMCICNSKTYTRKDSLGIIVVGPAARTLVLARKTTRIIKDMSA</sequence>
<dbReference type="OMA" id="KAPSRCE"/>
<proteinExistence type="predicted"/>
<accession>M2RTX7</accession>
<evidence type="ECO:0000256" key="2">
    <source>
        <dbReference type="SAM" id="MobiDB-lite"/>
    </source>
</evidence>
<evidence type="ECO:0000313" key="5">
    <source>
        <dbReference type="Proteomes" id="UP000016934"/>
    </source>
</evidence>
<organism evidence="4 5">
    <name type="scientific">Cochliobolus sativus (strain ND90Pr / ATCC 201652)</name>
    <name type="common">Common root rot and spot blotch fungus</name>
    <name type="synonym">Bipolaris sorokiniana</name>
    <dbReference type="NCBI Taxonomy" id="665912"/>
    <lineage>
        <taxon>Eukaryota</taxon>
        <taxon>Fungi</taxon>
        <taxon>Dikarya</taxon>
        <taxon>Ascomycota</taxon>
        <taxon>Pezizomycotina</taxon>
        <taxon>Dothideomycetes</taxon>
        <taxon>Pleosporomycetidae</taxon>
        <taxon>Pleosporales</taxon>
        <taxon>Pleosporineae</taxon>
        <taxon>Pleosporaceae</taxon>
        <taxon>Bipolaris</taxon>
    </lineage>
</organism>
<evidence type="ECO:0000256" key="1">
    <source>
        <dbReference type="PROSITE-ProRule" id="PRU00042"/>
    </source>
</evidence>
<dbReference type="PROSITE" id="PS00028">
    <property type="entry name" value="ZINC_FINGER_C2H2_1"/>
    <property type="match status" value="1"/>
</dbReference>
<dbReference type="InterPro" id="IPR013087">
    <property type="entry name" value="Znf_C2H2_type"/>
</dbReference>